<accession>A0A8X6PT73</accession>
<dbReference type="Proteomes" id="UP000887013">
    <property type="component" value="Unassembled WGS sequence"/>
</dbReference>
<evidence type="ECO:0000256" key="1">
    <source>
        <dbReference type="SAM" id="MobiDB-lite"/>
    </source>
</evidence>
<comment type="caution">
    <text evidence="2">The sequence shown here is derived from an EMBL/GenBank/DDBJ whole genome shotgun (WGS) entry which is preliminary data.</text>
</comment>
<proteinExistence type="predicted"/>
<keyword evidence="3" id="KW-1185">Reference proteome</keyword>
<organism evidence="2 3">
    <name type="scientific">Nephila pilipes</name>
    <name type="common">Giant wood spider</name>
    <name type="synonym">Nephila maculata</name>
    <dbReference type="NCBI Taxonomy" id="299642"/>
    <lineage>
        <taxon>Eukaryota</taxon>
        <taxon>Metazoa</taxon>
        <taxon>Ecdysozoa</taxon>
        <taxon>Arthropoda</taxon>
        <taxon>Chelicerata</taxon>
        <taxon>Arachnida</taxon>
        <taxon>Araneae</taxon>
        <taxon>Araneomorphae</taxon>
        <taxon>Entelegynae</taxon>
        <taxon>Araneoidea</taxon>
        <taxon>Nephilidae</taxon>
        <taxon>Nephila</taxon>
    </lineage>
</organism>
<gene>
    <name evidence="2" type="ORF">NPIL_142701</name>
</gene>
<feature type="region of interest" description="Disordered" evidence="1">
    <location>
        <begin position="18"/>
        <end position="64"/>
    </location>
</feature>
<reference evidence="2" key="1">
    <citation type="submission" date="2020-08" db="EMBL/GenBank/DDBJ databases">
        <title>Multicomponent nature underlies the extraordinary mechanical properties of spider dragline silk.</title>
        <authorList>
            <person name="Kono N."/>
            <person name="Nakamura H."/>
            <person name="Mori M."/>
            <person name="Yoshida Y."/>
            <person name="Ohtoshi R."/>
            <person name="Malay A.D."/>
            <person name="Moran D.A.P."/>
            <person name="Tomita M."/>
            <person name="Numata K."/>
            <person name="Arakawa K."/>
        </authorList>
    </citation>
    <scope>NUCLEOTIDE SEQUENCE</scope>
</reference>
<evidence type="ECO:0000313" key="3">
    <source>
        <dbReference type="Proteomes" id="UP000887013"/>
    </source>
</evidence>
<name>A0A8X6PT73_NEPPI</name>
<dbReference type="EMBL" id="BMAW01071772">
    <property type="protein sequence ID" value="GFT79618.1"/>
    <property type="molecule type" value="Genomic_DNA"/>
</dbReference>
<dbReference type="AlphaFoldDB" id="A0A8X6PT73"/>
<sequence length="118" mass="13733">MQTPSPPINRWRHESMISLRIPQNTSHNPGNQRNNRSKAMNIVNKHLNKKNQPQEHEEDEDSTPNFFQAIEMMQTMTELFKQLPGLLKNLNKIKSAKGKQNKTYALIEALLDCESDYQ</sequence>
<evidence type="ECO:0000313" key="2">
    <source>
        <dbReference type="EMBL" id="GFT79618.1"/>
    </source>
</evidence>
<protein>
    <submittedName>
        <fullName evidence="2">Uncharacterized protein</fullName>
    </submittedName>
</protein>
<feature type="compositionally biased region" description="Polar residues" evidence="1">
    <location>
        <begin position="21"/>
        <end position="38"/>
    </location>
</feature>